<name>A0ABT7PHF4_9BACT</name>
<evidence type="ECO:0000256" key="1">
    <source>
        <dbReference type="ARBA" id="ARBA00007613"/>
    </source>
</evidence>
<reference evidence="3 4" key="1">
    <citation type="submission" date="2023-06" db="EMBL/GenBank/DDBJ databases">
        <title>Roseiconus lacunae JC819 isolated from Gulf of Mannar region, Tamil Nadu.</title>
        <authorList>
            <person name="Pk S."/>
            <person name="Ch S."/>
            <person name="Ch V.R."/>
        </authorList>
    </citation>
    <scope>NUCLEOTIDE SEQUENCE [LARGE SCALE GENOMIC DNA]</scope>
    <source>
        <strain evidence="3 4">JC819</strain>
    </source>
</reference>
<comment type="caution">
    <text evidence="3">The sequence shown here is derived from an EMBL/GenBank/DDBJ whole genome shotgun (WGS) entry which is preliminary data.</text>
</comment>
<dbReference type="RefSeq" id="WP_289163496.1">
    <property type="nucleotide sequence ID" value="NZ_JASZZN010000007.1"/>
</dbReference>
<gene>
    <name evidence="3" type="ORF">QTN89_10830</name>
</gene>
<dbReference type="InterPro" id="IPR010131">
    <property type="entry name" value="MdtP/NodT-like"/>
</dbReference>
<keyword evidence="4" id="KW-1185">Reference proteome</keyword>
<evidence type="ECO:0000313" key="3">
    <source>
        <dbReference type="EMBL" id="MDM4015927.1"/>
    </source>
</evidence>
<accession>A0ABT7PHF4</accession>
<dbReference type="Gene3D" id="1.20.1600.10">
    <property type="entry name" value="Outer membrane efflux proteins (OEP)"/>
    <property type="match status" value="1"/>
</dbReference>
<evidence type="ECO:0000313" key="4">
    <source>
        <dbReference type="Proteomes" id="UP001239462"/>
    </source>
</evidence>
<dbReference type="PANTHER" id="PTHR30203:SF24">
    <property type="entry name" value="BLR4935 PROTEIN"/>
    <property type="match status" value="1"/>
</dbReference>
<evidence type="ECO:0000256" key="2">
    <source>
        <dbReference type="SAM" id="Phobius"/>
    </source>
</evidence>
<dbReference type="SUPFAM" id="SSF56954">
    <property type="entry name" value="Outer membrane efflux proteins (OEP)"/>
    <property type="match status" value="1"/>
</dbReference>
<dbReference type="Proteomes" id="UP001239462">
    <property type="component" value="Unassembled WGS sequence"/>
</dbReference>
<dbReference type="Pfam" id="PF02321">
    <property type="entry name" value="OEP"/>
    <property type="match status" value="1"/>
</dbReference>
<proteinExistence type="inferred from homology"/>
<feature type="transmembrane region" description="Helical" evidence="2">
    <location>
        <begin position="7"/>
        <end position="25"/>
    </location>
</feature>
<keyword evidence="2" id="KW-0812">Transmembrane</keyword>
<keyword evidence="2" id="KW-0472">Membrane</keyword>
<dbReference type="PANTHER" id="PTHR30203">
    <property type="entry name" value="OUTER MEMBRANE CATION EFFLUX PROTEIN"/>
    <property type="match status" value="1"/>
</dbReference>
<protein>
    <submittedName>
        <fullName evidence="3">TolC family protein</fullName>
    </submittedName>
</protein>
<dbReference type="InterPro" id="IPR003423">
    <property type="entry name" value="OMP_efflux"/>
</dbReference>
<organism evidence="3 4">
    <name type="scientific">Roseiconus lacunae</name>
    <dbReference type="NCBI Taxonomy" id="2605694"/>
    <lineage>
        <taxon>Bacteria</taxon>
        <taxon>Pseudomonadati</taxon>
        <taxon>Planctomycetota</taxon>
        <taxon>Planctomycetia</taxon>
        <taxon>Pirellulales</taxon>
        <taxon>Pirellulaceae</taxon>
        <taxon>Roseiconus</taxon>
    </lineage>
</organism>
<dbReference type="PROSITE" id="PS51257">
    <property type="entry name" value="PROKAR_LIPOPROTEIN"/>
    <property type="match status" value="1"/>
</dbReference>
<dbReference type="EMBL" id="JASZZN010000007">
    <property type="protein sequence ID" value="MDM4015927.1"/>
    <property type="molecule type" value="Genomic_DNA"/>
</dbReference>
<comment type="similarity">
    <text evidence="1">Belongs to the outer membrane factor (OMF) (TC 1.B.17) family.</text>
</comment>
<sequence length="523" mass="58077">MRALQHYLLYATLAGNLLVVSWLTGCASTSINTSMTALSPTVNSSPDFNTVNNVTDQADFIDENHQASCHHKLNNGVKRVNFDSIAELIESDSDVIQTGQASATEAAERMSVDSAASLQTNASTNTGTQELTELIDMALRQNPLLTKLESEYHARAARSHYVDKLPDPKFSVNAFGNPIETAAGSQRANIGLSQTIPWLEKLSAQQKQVCLEAMAIAAEHQRLRLEIDARLRTAWASLYVIERQRETTEANRQLLQSMIDVASARFAIGTGNQGDVLLGTIEQSKLEERLLQLEQRKRTNLAQLNRWAGRPANTAVLIPQTLPLENVQVDAEQMFRRAISNQPEIHAARLRSQATRWGIEVARLSHRPEFTLSASYFATDDNRPRTPVVNVGEDPWAIGLQMTLPVSRQKYNAIRREASWQHQAAHQQVEALIDQYDALIVELYADATRAYETASLYKSTIIPQARQTLTTNQEAFANGTVDYDQVLRDYQTLLTLELGLHQAIGDLFIVNAKIHQAAGGVNL</sequence>
<keyword evidence="2" id="KW-1133">Transmembrane helix</keyword>